<reference evidence="7" key="1">
    <citation type="submission" date="2020-08" db="EMBL/GenBank/DDBJ databases">
        <title>Chromosome-level assembly of Southern catfish (Silurus meridionalis) provides insights into visual adaptation to the nocturnal and benthic lifestyles.</title>
        <authorList>
            <person name="Zhang Y."/>
            <person name="Wang D."/>
            <person name="Peng Z."/>
        </authorList>
    </citation>
    <scope>NUCLEOTIDE SEQUENCE</scope>
    <source>
        <strain evidence="7">SWU-2019-XX</strain>
        <tissue evidence="7">Muscle</tissue>
    </source>
</reference>
<feature type="repeat" description="RCC1" evidence="5">
    <location>
        <begin position="101"/>
        <end position="155"/>
    </location>
</feature>
<comment type="caution">
    <text evidence="7">The sequence shown here is derived from an EMBL/GenBank/DDBJ whole genome shotgun (WGS) entry which is preliminary data.</text>
</comment>
<sequence>MFFCWGDLSRAQLAFPGIGGNIFTPTSVDFSEPLVQICCGEQHTLFLTARGQVLSCGRNSKGQLGRSKVKDTKLPVKIEGLGDIAAVACGQDHSLALGNSGQVFSWGAGGEGQLGHSIPVAKCPKPVPVPLQLPFQIPVVQVSCGNFHSLALSKGGEVFSWGQNKYGQLGLGKSVDLQPNPALVRFLVGVPVIQISAGGSHTMALALPGQVFCCGANSVGQLGLNRIDENGRFTVCAVPALKYLKVSSISCGAAHTAILTKEGEVYTFGEGAHGQLGHNSTKNELLPRKVEGIEGPAKQVTCGSQHTLVLMPSGILFTIGSGVKSQASGETENRLQPVRLEGDWSSSEAGLLTEMKISSGYSTNFLYFPSLKPNIFGKPFGKLEEAQVQKWVTMLETDKRINEIKREISLTFATSSNLVACFLKDSRNSSGAIQIDLNAASQTFDKLLTIPWIKNSVNITHVVDILLYATPVMRCPEIFLILPTCSFLHEHHSIIPLVLPLAVAITNLSETALKILKEHWISMDANIMTKHIRMWKQAIAFLLMSHMWVHYNPGLKAVLEVLKLLYKGNKRAVKSKKVPLSEFYIPEIGTTPQLLENDVALWISIKRGAFLEVPQTPAIFCRYPFLLDLMSKIVIFKYIAEITKVAHQIIHNSVVTGGILQDMHREVPTPILQLKVRRTALLEDTFRQLNNADHENFKKTLVVQFVEESKLTDVNKRDFFLHAFSKLLAPESELFMYNDNQTMIWFPAQPTLELKQYFLFGILCGLALYNNNIVYMPFPLALFKKLVNVKPSLEDMIEFLPVTGNCLHCILHEYSEEVVADLDIDFCVHWNGVETELEPNGKEKSVTSDNKKKYVEAYLDYALNKSVDQVFNEFKRGFYKVCDEEVVNFFQPEELRGVMVGTEEYDWDTFKQNTAYSGQYHERHPVIIAFWEVFEELTQEQKKAFLLFLTGCDRVPILGMDQVRMTMLDRPNSTQDHLPESLTCHSYLLLPPYENKQRLQTKLIEALNHNRGFWREE</sequence>
<dbReference type="Gene3D" id="3.30.2160.10">
    <property type="entry name" value="Hect, E3 ligase catalytic domain"/>
    <property type="match status" value="1"/>
</dbReference>
<dbReference type="Gene3D" id="3.90.1750.10">
    <property type="entry name" value="Hect, E3 ligase catalytic domains"/>
    <property type="match status" value="1"/>
</dbReference>
<feature type="active site" description="Glycyl thioester intermediate" evidence="4">
    <location>
        <position position="984"/>
    </location>
</feature>
<dbReference type="InterPro" id="IPR051709">
    <property type="entry name" value="Ub-ligase/GTPase-reg"/>
</dbReference>
<dbReference type="GO" id="GO:0004842">
    <property type="term" value="F:ubiquitin-protein transferase activity"/>
    <property type="evidence" value="ECO:0007669"/>
    <property type="project" value="InterPro"/>
</dbReference>
<dbReference type="EMBL" id="JABFDY010000002">
    <property type="protein sequence ID" value="KAF7710125.1"/>
    <property type="molecule type" value="Genomic_DNA"/>
</dbReference>
<accession>A0A8T0BTD7</accession>
<feature type="repeat" description="RCC1" evidence="5">
    <location>
        <begin position="209"/>
        <end position="262"/>
    </location>
</feature>
<feature type="domain" description="HECT" evidence="6">
    <location>
        <begin position="693"/>
        <end position="1016"/>
    </location>
</feature>
<evidence type="ECO:0000256" key="4">
    <source>
        <dbReference type="PROSITE-ProRule" id="PRU00104"/>
    </source>
</evidence>
<keyword evidence="2" id="KW-0677">Repeat</keyword>
<name>A0A8T0BTD7_SILME</name>
<evidence type="ECO:0000256" key="1">
    <source>
        <dbReference type="ARBA" id="ARBA00022679"/>
    </source>
</evidence>
<dbReference type="SMART" id="SM00119">
    <property type="entry name" value="HECTc"/>
    <property type="match status" value="1"/>
</dbReference>
<dbReference type="PANTHER" id="PTHR45622:SF11">
    <property type="entry name" value="E3 UBIQUITIN-PROTEIN LIGASE HERC6-RELATED"/>
    <property type="match status" value="1"/>
</dbReference>
<dbReference type="Pfam" id="PF25390">
    <property type="entry name" value="WD40_RLD"/>
    <property type="match status" value="1"/>
</dbReference>
<dbReference type="PROSITE" id="PS50012">
    <property type="entry name" value="RCC1_3"/>
    <property type="match status" value="6"/>
</dbReference>
<dbReference type="CDD" id="cd00078">
    <property type="entry name" value="HECTc"/>
    <property type="match status" value="1"/>
</dbReference>
<gene>
    <name evidence="7" type="ORF">HF521_008997</name>
</gene>
<protein>
    <recommendedName>
        <fullName evidence="6">HECT domain-containing protein</fullName>
    </recommendedName>
</protein>
<feature type="repeat" description="RCC1" evidence="5">
    <location>
        <begin position="156"/>
        <end position="208"/>
    </location>
</feature>
<dbReference type="InterPro" id="IPR000569">
    <property type="entry name" value="HECT_dom"/>
</dbReference>
<dbReference type="PANTHER" id="PTHR45622">
    <property type="entry name" value="UBIQUITIN-PROTEIN LIGASE E3A-RELATED"/>
    <property type="match status" value="1"/>
</dbReference>
<dbReference type="PROSITE" id="PS00626">
    <property type="entry name" value="RCC1_2"/>
    <property type="match status" value="4"/>
</dbReference>
<evidence type="ECO:0000256" key="5">
    <source>
        <dbReference type="PROSITE-ProRule" id="PRU00235"/>
    </source>
</evidence>
<dbReference type="FunFam" id="3.30.2410.10:FF:000003">
    <property type="entry name" value="probable E3 ubiquitin-protein ligase HERC4 isoform X1"/>
    <property type="match status" value="1"/>
</dbReference>
<dbReference type="PROSITE" id="PS50237">
    <property type="entry name" value="HECT"/>
    <property type="match status" value="1"/>
</dbReference>
<dbReference type="SUPFAM" id="SSF56204">
    <property type="entry name" value="Hect, E3 ligase catalytic domain"/>
    <property type="match status" value="1"/>
</dbReference>
<dbReference type="InterPro" id="IPR000408">
    <property type="entry name" value="Reg_chr_condens"/>
</dbReference>
<evidence type="ECO:0000313" key="8">
    <source>
        <dbReference type="Proteomes" id="UP000606274"/>
    </source>
</evidence>
<evidence type="ECO:0000256" key="3">
    <source>
        <dbReference type="ARBA" id="ARBA00022786"/>
    </source>
</evidence>
<dbReference type="SUPFAM" id="SSF50985">
    <property type="entry name" value="RCC1/BLIP-II"/>
    <property type="match status" value="1"/>
</dbReference>
<dbReference type="InterPro" id="IPR058923">
    <property type="entry name" value="RCC1-like_dom"/>
</dbReference>
<feature type="repeat" description="RCC1" evidence="5">
    <location>
        <begin position="51"/>
        <end position="100"/>
    </location>
</feature>
<keyword evidence="8" id="KW-1185">Reference proteome</keyword>
<dbReference type="Gene3D" id="2.130.10.30">
    <property type="entry name" value="Regulator of chromosome condensation 1/beta-lactamase-inhibitor protein II"/>
    <property type="match status" value="2"/>
</dbReference>
<dbReference type="Gene3D" id="3.30.2410.10">
    <property type="entry name" value="Hect, E3 ligase catalytic domain"/>
    <property type="match status" value="1"/>
</dbReference>
<dbReference type="InterPro" id="IPR009091">
    <property type="entry name" value="RCC1/BLIP-II"/>
</dbReference>
<organism evidence="7 8">
    <name type="scientific">Silurus meridionalis</name>
    <name type="common">Southern catfish</name>
    <name type="synonym">Silurus soldatovi meridionalis</name>
    <dbReference type="NCBI Taxonomy" id="175797"/>
    <lineage>
        <taxon>Eukaryota</taxon>
        <taxon>Metazoa</taxon>
        <taxon>Chordata</taxon>
        <taxon>Craniata</taxon>
        <taxon>Vertebrata</taxon>
        <taxon>Euteleostomi</taxon>
        <taxon>Actinopterygii</taxon>
        <taxon>Neopterygii</taxon>
        <taxon>Teleostei</taxon>
        <taxon>Ostariophysi</taxon>
        <taxon>Siluriformes</taxon>
        <taxon>Siluridae</taxon>
        <taxon>Silurus</taxon>
    </lineage>
</organism>
<dbReference type="PRINTS" id="PR00633">
    <property type="entry name" value="RCCNDNSATION"/>
</dbReference>
<feature type="repeat" description="RCC1" evidence="5">
    <location>
        <begin position="1"/>
        <end position="50"/>
    </location>
</feature>
<evidence type="ECO:0000313" key="7">
    <source>
        <dbReference type="EMBL" id="KAF7710125.1"/>
    </source>
</evidence>
<keyword evidence="1" id="KW-0808">Transferase</keyword>
<dbReference type="Pfam" id="PF00632">
    <property type="entry name" value="HECT"/>
    <property type="match status" value="1"/>
</dbReference>
<keyword evidence="3 4" id="KW-0833">Ubl conjugation pathway</keyword>
<dbReference type="Proteomes" id="UP000606274">
    <property type="component" value="Unassembled WGS sequence"/>
</dbReference>
<dbReference type="OrthoDB" id="5981550at2759"/>
<dbReference type="AlphaFoldDB" id="A0A8T0BTD7"/>
<evidence type="ECO:0000259" key="6">
    <source>
        <dbReference type="PROSITE" id="PS50237"/>
    </source>
</evidence>
<dbReference type="InterPro" id="IPR035983">
    <property type="entry name" value="Hect_E3_ubiquitin_ligase"/>
</dbReference>
<evidence type="ECO:0000256" key="2">
    <source>
        <dbReference type="ARBA" id="ARBA00022737"/>
    </source>
</evidence>
<feature type="repeat" description="RCC1" evidence="5">
    <location>
        <begin position="263"/>
        <end position="313"/>
    </location>
</feature>
<proteinExistence type="predicted"/>